<dbReference type="Proteomes" id="UP001523369">
    <property type="component" value="Unassembled WGS sequence"/>
</dbReference>
<dbReference type="RefSeq" id="WP_253238950.1">
    <property type="nucleotide sequence ID" value="NZ_JAMYJR010000021.1"/>
</dbReference>
<proteinExistence type="predicted"/>
<reference evidence="2 3" key="1">
    <citation type="submission" date="2022-06" db="EMBL/GenBank/DDBJ databases">
        <title>New Species of the Genus Actinoplanes, ActinopZanes ferrugineus.</title>
        <authorList>
            <person name="Ding P."/>
        </authorList>
    </citation>
    <scope>NUCLEOTIDE SEQUENCE [LARGE SCALE GENOMIC DNA]</scope>
    <source>
        <strain evidence="2 3">TRM88003</strain>
    </source>
</reference>
<name>A0ABT1DQU3_9ACTN</name>
<evidence type="ECO:0000313" key="3">
    <source>
        <dbReference type="Proteomes" id="UP001523369"/>
    </source>
</evidence>
<accession>A0ABT1DQU3</accession>
<feature type="compositionally biased region" description="Low complexity" evidence="1">
    <location>
        <begin position="92"/>
        <end position="106"/>
    </location>
</feature>
<evidence type="ECO:0000256" key="1">
    <source>
        <dbReference type="SAM" id="MobiDB-lite"/>
    </source>
</evidence>
<sequence length="138" mass="14761">MSESTRDRLITVRAAWGGPAVEVWLRSLTPVCDRPAALQRLAGAGEIHEAYRDRDGRHVVVLPGPEMRAEWPRDPAVAATWTDQTVLASAARPRVPVPCSRSPRSRTAPCGPTRSRPPGTTAGRGRSSSATTPALSST</sequence>
<gene>
    <name evidence="2" type="ORF">M1L60_19905</name>
</gene>
<feature type="compositionally biased region" description="Low complexity" evidence="1">
    <location>
        <begin position="127"/>
        <end position="138"/>
    </location>
</feature>
<evidence type="ECO:0000313" key="2">
    <source>
        <dbReference type="EMBL" id="MCO8272863.1"/>
    </source>
</evidence>
<comment type="caution">
    <text evidence="2">The sequence shown here is derived from an EMBL/GenBank/DDBJ whole genome shotgun (WGS) entry which is preliminary data.</text>
</comment>
<feature type="region of interest" description="Disordered" evidence="1">
    <location>
        <begin position="89"/>
        <end position="138"/>
    </location>
</feature>
<dbReference type="EMBL" id="JAMYJR010000021">
    <property type="protein sequence ID" value="MCO8272863.1"/>
    <property type="molecule type" value="Genomic_DNA"/>
</dbReference>
<organism evidence="2 3">
    <name type="scientific">Paractinoplanes aksuensis</name>
    <dbReference type="NCBI Taxonomy" id="2939490"/>
    <lineage>
        <taxon>Bacteria</taxon>
        <taxon>Bacillati</taxon>
        <taxon>Actinomycetota</taxon>
        <taxon>Actinomycetes</taxon>
        <taxon>Micromonosporales</taxon>
        <taxon>Micromonosporaceae</taxon>
        <taxon>Paractinoplanes</taxon>
    </lineage>
</organism>
<protein>
    <submittedName>
        <fullName evidence="2">Uncharacterized protein</fullName>
    </submittedName>
</protein>
<keyword evidence="3" id="KW-1185">Reference proteome</keyword>